<dbReference type="InterPro" id="IPR007110">
    <property type="entry name" value="Ig-like_dom"/>
</dbReference>
<dbReference type="Proteomes" id="UP000606274">
    <property type="component" value="Unassembled WGS sequence"/>
</dbReference>
<dbReference type="PROSITE" id="PS50835">
    <property type="entry name" value="IG_LIKE"/>
    <property type="match status" value="1"/>
</dbReference>
<evidence type="ECO:0000313" key="3">
    <source>
        <dbReference type="EMBL" id="KAF7688260.1"/>
    </source>
</evidence>
<dbReference type="Pfam" id="PF07686">
    <property type="entry name" value="V-set"/>
    <property type="match status" value="1"/>
</dbReference>
<evidence type="ECO:0000259" key="2">
    <source>
        <dbReference type="PROSITE" id="PS50835"/>
    </source>
</evidence>
<feature type="chain" id="PRO_5035765800" description="Ig-like domain-containing protein" evidence="1">
    <location>
        <begin position="20"/>
        <end position="319"/>
    </location>
</feature>
<dbReference type="SUPFAM" id="SSF48726">
    <property type="entry name" value="Immunoglobulin"/>
    <property type="match status" value="3"/>
</dbReference>
<dbReference type="InterPro" id="IPR036179">
    <property type="entry name" value="Ig-like_dom_sf"/>
</dbReference>
<dbReference type="PANTHER" id="PTHR46013:SF4">
    <property type="entry name" value="B-CELL RECEPTOR CD22-RELATED"/>
    <property type="match status" value="1"/>
</dbReference>
<keyword evidence="1" id="KW-0732">Signal</keyword>
<name>A0A8T0A8I3_SILME</name>
<accession>A0A8T0A8I3</accession>
<gene>
    <name evidence="3" type="ORF">HF521_014266</name>
</gene>
<dbReference type="Gene3D" id="2.60.40.10">
    <property type="entry name" value="Immunoglobulins"/>
    <property type="match status" value="3"/>
</dbReference>
<organism evidence="3 4">
    <name type="scientific">Silurus meridionalis</name>
    <name type="common">Southern catfish</name>
    <name type="synonym">Silurus soldatovi meridionalis</name>
    <dbReference type="NCBI Taxonomy" id="175797"/>
    <lineage>
        <taxon>Eukaryota</taxon>
        <taxon>Metazoa</taxon>
        <taxon>Chordata</taxon>
        <taxon>Craniata</taxon>
        <taxon>Vertebrata</taxon>
        <taxon>Euteleostomi</taxon>
        <taxon>Actinopterygii</taxon>
        <taxon>Neopterygii</taxon>
        <taxon>Teleostei</taxon>
        <taxon>Ostariophysi</taxon>
        <taxon>Siluriformes</taxon>
        <taxon>Siluridae</taxon>
        <taxon>Silurus</taxon>
    </lineage>
</organism>
<dbReference type="InterPro" id="IPR013783">
    <property type="entry name" value="Ig-like_fold"/>
</dbReference>
<dbReference type="InterPro" id="IPR013106">
    <property type="entry name" value="Ig_V-set"/>
</dbReference>
<feature type="domain" description="Ig-like" evidence="2">
    <location>
        <begin position="143"/>
        <end position="201"/>
    </location>
</feature>
<dbReference type="InterPro" id="IPR003599">
    <property type="entry name" value="Ig_sub"/>
</dbReference>
<dbReference type="PANTHER" id="PTHR46013">
    <property type="entry name" value="VASCULAR CELL ADHESION MOLECULE 1"/>
    <property type="match status" value="1"/>
</dbReference>
<keyword evidence="4" id="KW-1185">Reference proteome</keyword>
<evidence type="ECO:0000313" key="4">
    <source>
        <dbReference type="Proteomes" id="UP000606274"/>
    </source>
</evidence>
<proteinExistence type="predicted"/>
<evidence type="ECO:0000256" key="1">
    <source>
        <dbReference type="SAM" id="SignalP"/>
    </source>
</evidence>
<dbReference type="EMBL" id="JABFDY010000026">
    <property type="protein sequence ID" value="KAF7688260.1"/>
    <property type="molecule type" value="Genomic_DNA"/>
</dbReference>
<dbReference type="SMART" id="SM00409">
    <property type="entry name" value="IG"/>
    <property type="match status" value="2"/>
</dbReference>
<dbReference type="AlphaFoldDB" id="A0A8T0A8I3"/>
<comment type="caution">
    <text evidence="3">The sequence shown here is derived from an EMBL/GenBank/DDBJ whole genome shotgun (WGS) entry which is preliminary data.</text>
</comment>
<feature type="signal peptide" evidence="1">
    <location>
        <begin position="1"/>
        <end position="19"/>
    </location>
</feature>
<sequence>MLRNITIAAILMLLTGIQAHHRVTFSSHSACAVIESTVKMSCRFTTPDPSSVTKREWYRVQNHEKEPQVLDTDPKYSGRVSVSTVTSNCELTLSNVSVIDSGFYNFRFKTQRSDWISGSFGVHLTVTDLQVKVDPKTIRQKEVKLACSSTCPLSASRFCWYRNGQFKKCTNDSSIILDSTRPSNVGSYSCGVHEMSYRSPSLCVLGKECWGVTYTLNHVCTLKGSSINLFCSYKNPARHTVTKSVWFIKQQTDGEPVDVREDESYQGRVQYIQSSQNNCGLRITNLKETDTQTYRLRIYSEGLITQANPGSLCLSQVCG</sequence>
<protein>
    <recommendedName>
        <fullName evidence="2">Ig-like domain-containing protein</fullName>
    </recommendedName>
</protein>
<reference evidence="3" key="1">
    <citation type="submission" date="2020-08" db="EMBL/GenBank/DDBJ databases">
        <title>Chromosome-level assembly of Southern catfish (Silurus meridionalis) provides insights into visual adaptation to the nocturnal and benthic lifestyles.</title>
        <authorList>
            <person name="Zhang Y."/>
            <person name="Wang D."/>
            <person name="Peng Z."/>
        </authorList>
    </citation>
    <scope>NUCLEOTIDE SEQUENCE</scope>
    <source>
        <strain evidence="3">SWU-2019-XX</strain>
        <tissue evidence="3">Muscle</tissue>
    </source>
</reference>